<dbReference type="InterPro" id="IPR043504">
    <property type="entry name" value="Peptidase_S1_PA_chymotrypsin"/>
</dbReference>
<feature type="domain" description="Peptidase S1" evidence="13">
    <location>
        <begin position="1"/>
        <end position="144"/>
    </location>
</feature>
<evidence type="ECO:0000256" key="9">
    <source>
        <dbReference type="ARBA" id="ARBA00036320"/>
    </source>
</evidence>
<evidence type="ECO:0000256" key="4">
    <source>
        <dbReference type="ARBA" id="ARBA00022757"/>
    </source>
</evidence>
<evidence type="ECO:0000256" key="12">
    <source>
        <dbReference type="SAM" id="Phobius"/>
    </source>
</evidence>
<keyword evidence="6 11" id="KW-0720">Serine protease</keyword>
<dbReference type="SUPFAM" id="SSF50494">
    <property type="entry name" value="Trypsin-like serine proteases"/>
    <property type="match status" value="3"/>
</dbReference>
<dbReference type="SMART" id="SM00020">
    <property type="entry name" value="Tryp_SPc"/>
    <property type="match status" value="3"/>
</dbReference>
<evidence type="ECO:0000256" key="7">
    <source>
        <dbReference type="ARBA" id="ARBA00023145"/>
    </source>
</evidence>
<keyword evidence="4" id="KW-0222">Digestion</keyword>
<proteinExistence type="inferred from homology"/>
<accession>A0AAJ6ZAN6</accession>
<evidence type="ECO:0000256" key="1">
    <source>
        <dbReference type="ARBA" id="ARBA00007664"/>
    </source>
</evidence>
<dbReference type="PROSITE" id="PS00135">
    <property type="entry name" value="TRYPSIN_SER"/>
    <property type="match status" value="2"/>
</dbReference>
<dbReference type="InterPro" id="IPR009003">
    <property type="entry name" value="Peptidase_S1_PA"/>
</dbReference>
<dbReference type="KEGG" id="pxu:106118499"/>
<dbReference type="CDD" id="cd00190">
    <property type="entry name" value="Tryp_SPc"/>
    <property type="match status" value="3"/>
</dbReference>
<dbReference type="GO" id="GO:0004252">
    <property type="term" value="F:serine-type endopeptidase activity"/>
    <property type="evidence" value="ECO:0007669"/>
    <property type="project" value="UniProtKB-EC"/>
</dbReference>
<feature type="domain" description="Peptidase S1" evidence="13">
    <location>
        <begin position="186"/>
        <end position="411"/>
    </location>
</feature>
<evidence type="ECO:0000256" key="2">
    <source>
        <dbReference type="ARBA" id="ARBA00022670"/>
    </source>
</evidence>
<dbReference type="InterPro" id="IPR001254">
    <property type="entry name" value="Trypsin_dom"/>
</dbReference>
<keyword evidence="12" id="KW-0472">Membrane</keyword>
<dbReference type="FunFam" id="2.40.10.10:FF:000010">
    <property type="entry name" value="Kallikrein related peptidase 11"/>
    <property type="match status" value="1"/>
</dbReference>
<dbReference type="PANTHER" id="PTHR24276">
    <property type="entry name" value="POLYSERASE-RELATED"/>
    <property type="match status" value="1"/>
</dbReference>
<dbReference type="PANTHER" id="PTHR24276:SF97">
    <property type="entry name" value="GH13245P2-RELATED"/>
    <property type="match status" value="1"/>
</dbReference>
<evidence type="ECO:0000256" key="3">
    <source>
        <dbReference type="ARBA" id="ARBA00022729"/>
    </source>
</evidence>
<organism evidence="14">
    <name type="scientific">Papilio xuthus</name>
    <name type="common">Asian swallowtail butterfly</name>
    <dbReference type="NCBI Taxonomy" id="66420"/>
    <lineage>
        <taxon>Eukaryota</taxon>
        <taxon>Metazoa</taxon>
        <taxon>Ecdysozoa</taxon>
        <taxon>Arthropoda</taxon>
        <taxon>Hexapoda</taxon>
        <taxon>Insecta</taxon>
        <taxon>Pterygota</taxon>
        <taxon>Neoptera</taxon>
        <taxon>Endopterygota</taxon>
        <taxon>Lepidoptera</taxon>
        <taxon>Glossata</taxon>
        <taxon>Ditrysia</taxon>
        <taxon>Papilionoidea</taxon>
        <taxon>Papilionidae</taxon>
        <taxon>Papilioninae</taxon>
        <taxon>Papilio</taxon>
    </lineage>
</organism>
<sequence>MDNDIALLWLSRRMKFSERVAPIALVEEDEEILDGDTTMVTGWGNLREGGGNPSTLQMVLIPIVNPTQCKDAYSKQYVITPRMICAGLPDGGKDSCQGDSGGPLAYNGRLAGIVSWGVGCARPNYPGVYTKVSALRRWVDETISTMAVTSSFFSASITIMYSLLFVFTIVGLATSLPTKSKEDIRIVGGEDIDITLAPYQVSLLRRGRHTCGGAIIANDLIVTAAHCVTGSNARDYSVRVGSSSSQSGGQVIPVSDLAWHRNFTYSKMDCDVALARLSKPLVYSDSIAPIDMLQNNEEVPDGDITMVTGWGNLRETGGYPRQLQMVLVPTVNTAMCDVAYSPSYTVTSTMICAGVPEGGKDACQGDSGGPLVHNGRLAGIVSWGLGCARPNYPGVYAKVAALRDWIDQNSEMLRQKYVLRAFYNCCIMFKFILLLLTIGVVASVPTIKTKEDVRIVGGEDIDITSAPYQISLVKNGRHSCGGSIIAVDTILTAAHCVLNSAPQDYMVRVGSSSYEKGGDLYPVSDLLWHPNFTYTKMDSDVALLFLSKPLTFNDGIAAIELINNNEEIEDGDITMVSGWGNLREGGGYPTTLQMVLVPKVNSNECNKAYSPMYNITPTMLCAGVPEGGKDACQGDSGGPMVHNGRLVGVVSWGLGCARPNYPGVYAKVSALRGWIDDSITYLRRKHIFRPFPFIVLDKLFKL</sequence>
<gene>
    <name evidence="14" type="primary">LOC106118499</name>
</gene>
<reference evidence="14" key="1">
    <citation type="submission" date="2025-08" db="UniProtKB">
        <authorList>
            <consortium name="RefSeq"/>
        </authorList>
    </citation>
    <scope>IDENTIFICATION</scope>
</reference>
<dbReference type="InterPro" id="IPR033116">
    <property type="entry name" value="TRYPSIN_SER"/>
</dbReference>
<keyword evidence="7" id="KW-0865">Zymogen</keyword>
<dbReference type="InterPro" id="IPR050430">
    <property type="entry name" value="Peptidase_S1"/>
</dbReference>
<dbReference type="Gene3D" id="2.40.10.10">
    <property type="entry name" value="Trypsin-like serine proteases"/>
    <property type="match status" value="3"/>
</dbReference>
<protein>
    <recommendedName>
        <fullName evidence="10">trypsin</fullName>
        <ecNumber evidence="10">3.4.21.4</ecNumber>
    </recommendedName>
</protein>
<evidence type="ECO:0000313" key="14">
    <source>
        <dbReference type="RefSeq" id="XP_013168613.1"/>
    </source>
</evidence>
<dbReference type="AlphaFoldDB" id="A0AAJ6ZAN6"/>
<dbReference type="RefSeq" id="XP_013168613.1">
    <property type="nucleotide sequence ID" value="XM_013313159.1"/>
</dbReference>
<keyword evidence="8" id="KW-1015">Disulfide bond</keyword>
<dbReference type="FunFam" id="2.40.10.10:FF:000077">
    <property type="entry name" value="Predicted protein"/>
    <property type="match status" value="2"/>
</dbReference>
<feature type="transmembrane region" description="Helical" evidence="12">
    <location>
        <begin position="421"/>
        <end position="444"/>
    </location>
</feature>
<feature type="domain" description="Peptidase S1" evidence="13">
    <location>
        <begin position="455"/>
        <end position="680"/>
    </location>
</feature>
<evidence type="ECO:0000256" key="10">
    <source>
        <dbReference type="ARBA" id="ARBA00038868"/>
    </source>
</evidence>
<keyword evidence="5 11" id="KW-0378">Hydrolase</keyword>
<dbReference type="PRINTS" id="PR00722">
    <property type="entry name" value="CHYMOTRYPSIN"/>
</dbReference>
<dbReference type="GeneID" id="106118499"/>
<evidence type="ECO:0000256" key="11">
    <source>
        <dbReference type="RuleBase" id="RU363034"/>
    </source>
</evidence>
<comment type="catalytic activity">
    <reaction evidence="9">
        <text>Preferential cleavage: Arg-|-Xaa, Lys-|-Xaa.</text>
        <dbReference type="EC" id="3.4.21.4"/>
    </reaction>
</comment>
<evidence type="ECO:0000256" key="5">
    <source>
        <dbReference type="ARBA" id="ARBA00022801"/>
    </source>
</evidence>
<evidence type="ECO:0000256" key="8">
    <source>
        <dbReference type="ARBA" id="ARBA00023157"/>
    </source>
</evidence>
<dbReference type="PROSITE" id="PS50240">
    <property type="entry name" value="TRYPSIN_DOM"/>
    <property type="match status" value="3"/>
</dbReference>
<keyword evidence="12" id="KW-0812">Transmembrane</keyword>
<dbReference type="Proteomes" id="UP000694872">
    <property type="component" value="Unplaced"/>
</dbReference>
<feature type="transmembrane region" description="Helical" evidence="12">
    <location>
        <begin position="152"/>
        <end position="176"/>
    </location>
</feature>
<dbReference type="GO" id="GO:0007586">
    <property type="term" value="P:digestion"/>
    <property type="evidence" value="ECO:0007669"/>
    <property type="project" value="UniProtKB-KW"/>
</dbReference>
<name>A0AAJ6ZAN6_PAPXU</name>
<keyword evidence="3" id="KW-0732">Signal</keyword>
<evidence type="ECO:0000256" key="6">
    <source>
        <dbReference type="ARBA" id="ARBA00022825"/>
    </source>
</evidence>
<dbReference type="PROSITE" id="PS00134">
    <property type="entry name" value="TRYPSIN_HIS"/>
    <property type="match status" value="2"/>
</dbReference>
<comment type="similarity">
    <text evidence="1">Belongs to the peptidase S1 family.</text>
</comment>
<dbReference type="Pfam" id="PF00089">
    <property type="entry name" value="Trypsin"/>
    <property type="match status" value="3"/>
</dbReference>
<keyword evidence="2 11" id="KW-0645">Protease</keyword>
<dbReference type="InterPro" id="IPR001314">
    <property type="entry name" value="Peptidase_S1A"/>
</dbReference>
<keyword evidence="12" id="KW-1133">Transmembrane helix</keyword>
<dbReference type="EC" id="3.4.21.4" evidence="10"/>
<dbReference type="InterPro" id="IPR018114">
    <property type="entry name" value="TRYPSIN_HIS"/>
</dbReference>
<dbReference type="GO" id="GO:0006508">
    <property type="term" value="P:proteolysis"/>
    <property type="evidence" value="ECO:0007669"/>
    <property type="project" value="UniProtKB-KW"/>
</dbReference>
<evidence type="ECO:0000259" key="13">
    <source>
        <dbReference type="PROSITE" id="PS50240"/>
    </source>
</evidence>